<dbReference type="GO" id="GO:0016405">
    <property type="term" value="F:CoA-ligase activity"/>
    <property type="evidence" value="ECO:0007669"/>
    <property type="project" value="InterPro"/>
</dbReference>
<dbReference type="Pfam" id="PF00501">
    <property type="entry name" value="AMP-binding"/>
    <property type="match status" value="1"/>
</dbReference>
<dbReference type="InterPro" id="IPR025110">
    <property type="entry name" value="AMP-bd_C"/>
</dbReference>
<dbReference type="Proteomes" id="UP000467252">
    <property type="component" value="Chromosome"/>
</dbReference>
<dbReference type="GO" id="GO:0044550">
    <property type="term" value="P:secondary metabolite biosynthetic process"/>
    <property type="evidence" value="ECO:0007669"/>
    <property type="project" value="TreeGrafter"/>
</dbReference>
<dbReference type="InterPro" id="IPR045851">
    <property type="entry name" value="AMP-bd_C_sf"/>
</dbReference>
<feature type="domain" description="AMP-dependent synthetase/ligase" evidence="2">
    <location>
        <begin position="25"/>
        <end position="380"/>
    </location>
</feature>
<dbReference type="AlphaFoldDB" id="A0A7I7USY5"/>
<evidence type="ECO:0000313" key="5">
    <source>
        <dbReference type="Proteomes" id="UP000467252"/>
    </source>
</evidence>
<dbReference type="PANTHER" id="PTHR43352:SF1">
    <property type="entry name" value="ANTHRANILATE--COA LIGASE"/>
    <property type="match status" value="1"/>
</dbReference>
<dbReference type="InterPro" id="IPR000873">
    <property type="entry name" value="AMP-dep_synth/lig_dom"/>
</dbReference>
<dbReference type="InterPro" id="IPR011957">
    <property type="entry name" value="Benz_CoA_lig"/>
</dbReference>
<dbReference type="GO" id="GO:0005524">
    <property type="term" value="F:ATP binding"/>
    <property type="evidence" value="ECO:0007669"/>
    <property type="project" value="InterPro"/>
</dbReference>
<dbReference type="Gene3D" id="3.30.300.30">
    <property type="match status" value="1"/>
</dbReference>
<dbReference type="EMBL" id="AP022599">
    <property type="protein sequence ID" value="BBY83166.1"/>
    <property type="molecule type" value="Genomic_DNA"/>
</dbReference>
<name>A0A7I7USY5_MYCPV</name>
<dbReference type="GO" id="GO:0016878">
    <property type="term" value="F:acid-thiol ligase activity"/>
    <property type="evidence" value="ECO:0007669"/>
    <property type="project" value="TreeGrafter"/>
</dbReference>
<proteinExistence type="predicted"/>
<reference evidence="4 5" key="1">
    <citation type="journal article" date="2019" name="Emerg. Microbes Infect.">
        <title>Comprehensive subspecies identification of 175 nontuberculous mycobacteria species based on 7547 genomic profiles.</title>
        <authorList>
            <person name="Matsumoto Y."/>
            <person name="Kinjo T."/>
            <person name="Motooka D."/>
            <person name="Nabeya D."/>
            <person name="Jung N."/>
            <person name="Uechi K."/>
            <person name="Horii T."/>
            <person name="Iida T."/>
            <person name="Fujita J."/>
            <person name="Nakamura S."/>
        </authorList>
    </citation>
    <scope>NUCLEOTIDE SEQUENCE [LARGE SCALE GENOMIC DNA]</scope>
    <source>
        <strain evidence="4 5">JCM 6370</strain>
    </source>
</reference>
<dbReference type="NCBIfam" id="TIGR02262">
    <property type="entry name" value="benz_CoA_lig"/>
    <property type="match status" value="1"/>
</dbReference>
<evidence type="ECO:0000259" key="2">
    <source>
        <dbReference type="Pfam" id="PF00501"/>
    </source>
</evidence>
<organism evidence="4 5">
    <name type="scientific">Mycolicibacterium pulveris</name>
    <name type="common">Mycobacterium pulveris</name>
    <dbReference type="NCBI Taxonomy" id="36813"/>
    <lineage>
        <taxon>Bacteria</taxon>
        <taxon>Bacillati</taxon>
        <taxon>Actinomycetota</taxon>
        <taxon>Actinomycetes</taxon>
        <taxon>Mycobacteriales</taxon>
        <taxon>Mycobacteriaceae</taxon>
        <taxon>Mycolicibacterium</taxon>
    </lineage>
</organism>
<sequence>MTAMDVDFFNAADFLVHRRVREGIGGKVALIGSRTRTYEQLSDDVARLAGGLRALGLQPGDRVAMVMSDDVELAATILAAFHAGLIAVPMSTMLTSGELGQIIQDSGARMVVATEEHVDTVLSGIESGGVVGHLVIAGDQVPPATVRADLRVHRWADLFGDPQTPAVTDDDSSALWLYTSGTTGKPKAAMHRHANIRHVYDTYGRRTLGVRREDRCLSVAKMFFAYGIGNSLFFPLAAGGTTILQPLRPTPDSMCERLTATAPSLFFAVPTFYSSLAQSALPDDAFESVRLCVSAGEVLPVAVHSQFKDRFGVDILDGIGSTEALHIFLSNRPDDIRPGTTGKPVFGYQIEVRNGEGSAVTPGVPGDLYVCGESIAAGYWQRPEANQAVFQGGWLRTGDTYVVDESGYYHCLGRSNDLLKAGGIWVSPTEVEGRLLAHPAVAEAAVVGAPGGDGIEKPVALVVRSPGHEVGAGELIDWCRADLAAFKAPRVVEFVTELPKTATGKLQRYRVREMLAEIMAPRVAQ</sequence>
<keyword evidence="5" id="KW-1185">Reference proteome</keyword>
<gene>
    <name evidence="4" type="primary">badA</name>
    <name evidence="4" type="ORF">MPUL_43240</name>
</gene>
<feature type="domain" description="AMP-binding enzyme C-terminal" evidence="3">
    <location>
        <begin position="430"/>
        <end position="505"/>
    </location>
</feature>
<evidence type="ECO:0000256" key="1">
    <source>
        <dbReference type="ARBA" id="ARBA00022598"/>
    </source>
</evidence>
<dbReference type="SUPFAM" id="SSF56801">
    <property type="entry name" value="Acetyl-CoA synthetase-like"/>
    <property type="match status" value="1"/>
</dbReference>
<protein>
    <submittedName>
        <fullName evidence="4">Benzoate--CoA ligase</fullName>
    </submittedName>
</protein>
<accession>A0A7I7USY5</accession>
<evidence type="ECO:0000313" key="4">
    <source>
        <dbReference type="EMBL" id="BBY83166.1"/>
    </source>
</evidence>
<evidence type="ECO:0000259" key="3">
    <source>
        <dbReference type="Pfam" id="PF13193"/>
    </source>
</evidence>
<dbReference type="Gene3D" id="3.40.50.980">
    <property type="match status" value="1"/>
</dbReference>
<dbReference type="Gene3D" id="3.40.50.12820">
    <property type="match status" value="1"/>
</dbReference>
<keyword evidence="1 4" id="KW-0436">Ligase</keyword>
<dbReference type="Pfam" id="PF13193">
    <property type="entry name" value="AMP-binding_C"/>
    <property type="match status" value="1"/>
</dbReference>
<dbReference type="Gene3D" id="2.30.38.10">
    <property type="entry name" value="Luciferase, Domain 3"/>
    <property type="match status" value="1"/>
</dbReference>
<dbReference type="RefSeq" id="WP_163903790.1">
    <property type="nucleotide sequence ID" value="NZ_AP022599.1"/>
</dbReference>
<dbReference type="PANTHER" id="PTHR43352">
    <property type="entry name" value="ACETYL-COA SYNTHETASE"/>
    <property type="match status" value="1"/>
</dbReference>